<protein>
    <submittedName>
        <fullName evidence="2">Uncharacterized protein</fullName>
    </submittedName>
</protein>
<feature type="region of interest" description="Disordered" evidence="1">
    <location>
        <begin position="1"/>
        <end position="43"/>
    </location>
</feature>
<feature type="non-terminal residue" evidence="2">
    <location>
        <position position="43"/>
    </location>
</feature>
<evidence type="ECO:0000256" key="1">
    <source>
        <dbReference type="SAM" id="MobiDB-lite"/>
    </source>
</evidence>
<dbReference type="EMBL" id="LXQA010951693">
    <property type="protein sequence ID" value="MCI78484.1"/>
    <property type="molecule type" value="Genomic_DNA"/>
</dbReference>
<keyword evidence="3" id="KW-1185">Reference proteome</keyword>
<sequence length="43" mass="4753">MTRLVASSPLIKSNGCDQTRSEGPNPISMEIKRRTDPTALKRP</sequence>
<dbReference type="AlphaFoldDB" id="A0A392UR19"/>
<organism evidence="2 3">
    <name type="scientific">Trifolium medium</name>
    <dbReference type="NCBI Taxonomy" id="97028"/>
    <lineage>
        <taxon>Eukaryota</taxon>
        <taxon>Viridiplantae</taxon>
        <taxon>Streptophyta</taxon>
        <taxon>Embryophyta</taxon>
        <taxon>Tracheophyta</taxon>
        <taxon>Spermatophyta</taxon>
        <taxon>Magnoliopsida</taxon>
        <taxon>eudicotyledons</taxon>
        <taxon>Gunneridae</taxon>
        <taxon>Pentapetalae</taxon>
        <taxon>rosids</taxon>
        <taxon>fabids</taxon>
        <taxon>Fabales</taxon>
        <taxon>Fabaceae</taxon>
        <taxon>Papilionoideae</taxon>
        <taxon>50 kb inversion clade</taxon>
        <taxon>NPAAA clade</taxon>
        <taxon>Hologalegina</taxon>
        <taxon>IRL clade</taxon>
        <taxon>Trifolieae</taxon>
        <taxon>Trifolium</taxon>
    </lineage>
</organism>
<comment type="caution">
    <text evidence="2">The sequence shown here is derived from an EMBL/GenBank/DDBJ whole genome shotgun (WGS) entry which is preliminary data.</text>
</comment>
<dbReference type="Proteomes" id="UP000265520">
    <property type="component" value="Unassembled WGS sequence"/>
</dbReference>
<accession>A0A392UR19</accession>
<evidence type="ECO:0000313" key="2">
    <source>
        <dbReference type="EMBL" id="MCI78484.1"/>
    </source>
</evidence>
<evidence type="ECO:0000313" key="3">
    <source>
        <dbReference type="Proteomes" id="UP000265520"/>
    </source>
</evidence>
<name>A0A392UR19_9FABA</name>
<reference evidence="2 3" key="1">
    <citation type="journal article" date="2018" name="Front. Plant Sci.">
        <title>Red Clover (Trifolium pratense) and Zigzag Clover (T. medium) - A Picture of Genomic Similarities and Differences.</title>
        <authorList>
            <person name="Dluhosova J."/>
            <person name="Istvanek J."/>
            <person name="Nedelnik J."/>
            <person name="Repkova J."/>
        </authorList>
    </citation>
    <scope>NUCLEOTIDE SEQUENCE [LARGE SCALE GENOMIC DNA]</scope>
    <source>
        <strain evidence="3">cv. 10/8</strain>
        <tissue evidence="2">Leaf</tissue>
    </source>
</reference>
<proteinExistence type="predicted"/>
<gene>
    <name evidence="2" type="ORF">A2U01_0099754</name>
</gene>